<dbReference type="InterPro" id="IPR029036">
    <property type="entry name" value="P5CR_dimer"/>
</dbReference>
<evidence type="ECO:0000256" key="2">
    <source>
        <dbReference type="ARBA" id="ARBA00022857"/>
    </source>
</evidence>
<sequence length="268" mass="28027">MGKSIVFVGGGQMAEAFIKGLLQSQEATPDTIYVVEPDPLRRSHLETLFHVTTAEPGAPLPAAAQTVILAVKPQVMGGVLADLKDQLTDRLVITVAAGLPLSFYASYVGDQVPVIRVMPNIATLVLAGASVLCRNQQVTDEQLAEAEKLFDSVGTTTVVEERLMDAVTGLSGSGPAFLLTFIEGLMDGGIKVGLDQRTARQLAIQTVFGTALLAQVSGEHPAELRARVTSPGGTAISGLQTMEEAGFRGTVMVAVEAAVKRSKELGGS</sequence>
<dbReference type="EC" id="1.5.1.2" evidence="4 5"/>
<keyword evidence="4" id="KW-0963">Cytoplasm</keyword>
<comment type="function">
    <text evidence="4">Catalyzes the reduction of 1-pyrroline-5-carboxylate (PCA) to L-proline.</text>
</comment>
<feature type="domain" description="Pyrroline-5-carboxylate reductase catalytic N-terminal" evidence="6">
    <location>
        <begin position="5"/>
        <end position="98"/>
    </location>
</feature>
<dbReference type="SUPFAM" id="SSF48179">
    <property type="entry name" value="6-phosphogluconate dehydrogenase C-terminal domain-like"/>
    <property type="match status" value="1"/>
</dbReference>
<dbReference type="InterPro" id="IPR008927">
    <property type="entry name" value="6-PGluconate_DH-like_C_sf"/>
</dbReference>
<comment type="pathway">
    <text evidence="4">Amino-acid biosynthesis; L-proline biosynthesis; L-proline from L-glutamate 5-semialdehyde: step 1/1.</text>
</comment>
<dbReference type="EMBL" id="AP025516">
    <property type="protein sequence ID" value="BDD87065.1"/>
    <property type="molecule type" value="Genomic_DNA"/>
</dbReference>
<dbReference type="Pfam" id="PF14748">
    <property type="entry name" value="P5CR_dimer"/>
    <property type="match status" value="1"/>
</dbReference>
<organism evidence="8 9">
    <name type="scientific">Desulfofustis limnaeus</name>
    <dbReference type="NCBI Taxonomy" id="2740163"/>
    <lineage>
        <taxon>Bacteria</taxon>
        <taxon>Pseudomonadati</taxon>
        <taxon>Thermodesulfobacteriota</taxon>
        <taxon>Desulfobulbia</taxon>
        <taxon>Desulfobulbales</taxon>
        <taxon>Desulfocapsaceae</taxon>
        <taxon>Desulfofustis</taxon>
    </lineage>
</organism>
<evidence type="ECO:0000256" key="1">
    <source>
        <dbReference type="ARBA" id="ARBA00005525"/>
    </source>
</evidence>
<evidence type="ECO:0000259" key="6">
    <source>
        <dbReference type="Pfam" id="PF03807"/>
    </source>
</evidence>
<keyword evidence="4" id="KW-0641">Proline biosynthesis</keyword>
<dbReference type="Proteomes" id="UP000830055">
    <property type="component" value="Chromosome"/>
</dbReference>
<name>A0ABN6M2G5_9BACT</name>
<dbReference type="InterPro" id="IPR028939">
    <property type="entry name" value="P5C_Rdtase_cat_N"/>
</dbReference>
<dbReference type="HAMAP" id="MF_01925">
    <property type="entry name" value="P5C_reductase"/>
    <property type="match status" value="1"/>
</dbReference>
<comment type="similarity">
    <text evidence="1 4">Belongs to the pyrroline-5-carboxylate reductase family.</text>
</comment>
<comment type="catalytic activity">
    <reaction evidence="4">
        <text>L-proline + NAD(+) = (S)-1-pyrroline-5-carboxylate + NADH + 2 H(+)</text>
        <dbReference type="Rhea" id="RHEA:14105"/>
        <dbReference type="ChEBI" id="CHEBI:15378"/>
        <dbReference type="ChEBI" id="CHEBI:17388"/>
        <dbReference type="ChEBI" id="CHEBI:57540"/>
        <dbReference type="ChEBI" id="CHEBI:57945"/>
        <dbReference type="ChEBI" id="CHEBI:60039"/>
        <dbReference type="EC" id="1.5.1.2"/>
    </reaction>
</comment>
<dbReference type="RefSeq" id="WP_284154108.1">
    <property type="nucleotide sequence ID" value="NZ_AP025516.1"/>
</dbReference>
<protein>
    <recommendedName>
        <fullName evidence="4 5">Pyrroline-5-carboxylate reductase</fullName>
        <shortName evidence="4">P5C reductase</shortName>
        <shortName evidence="4">P5CR</shortName>
        <ecNumber evidence="4 5">1.5.1.2</ecNumber>
    </recommendedName>
    <alternativeName>
        <fullName evidence="4">PCA reductase</fullName>
    </alternativeName>
</protein>
<feature type="domain" description="Pyrroline-5-carboxylate reductase dimerisation" evidence="7">
    <location>
        <begin position="161"/>
        <end position="265"/>
    </location>
</feature>
<dbReference type="Gene3D" id="3.40.50.720">
    <property type="entry name" value="NAD(P)-binding Rossmann-like Domain"/>
    <property type="match status" value="1"/>
</dbReference>
<comment type="catalytic activity">
    <reaction evidence="4">
        <text>L-proline + NADP(+) = (S)-1-pyrroline-5-carboxylate + NADPH + 2 H(+)</text>
        <dbReference type="Rhea" id="RHEA:14109"/>
        <dbReference type="ChEBI" id="CHEBI:15378"/>
        <dbReference type="ChEBI" id="CHEBI:17388"/>
        <dbReference type="ChEBI" id="CHEBI:57783"/>
        <dbReference type="ChEBI" id="CHEBI:58349"/>
        <dbReference type="ChEBI" id="CHEBI:60039"/>
        <dbReference type="EC" id="1.5.1.2"/>
    </reaction>
</comment>
<proteinExistence type="inferred from homology"/>
<evidence type="ECO:0000256" key="4">
    <source>
        <dbReference type="HAMAP-Rule" id="MF_01925"/>
    </source>
</evidence>
<evidence type="ECO:0000256" key="3">
    <source>
        <dbReference type="ARBA" id="ARBA00023002"/>
    </source>
</evidence>
<keyword evidence="3 4" id="KW-0560">Oxidoreductase</keyword>
<dbReference type="PANTHER" id="PTHR11645:SF0">
    <property type="entry name" value="PYRROLINE-5-CARBOXYLATE REDUCTASE 3"/>
    <property type="match status" value="1"/>
</dbReference>
<dbReference type="InterPro" id="IPR036291">
    <property type="entry name" value="NAD(P)-bd_dom_sf"/>
</dbReference>
<evidence type="ECO:0000256" key="5">
    <source>
        <dbReference type="NCBIfam" id="TIGR00112"/>
    </source>
</evidence>
<reference evidence="8 9" key="1">
    <citation type="submission" date="2022-01" db="EMBL/GenBank/DDBJ databases">
        <title>Desulfofustis limnae sp. nov., a novel mesophilic sulfate-reducing bacterium isolated from marsh soil.</title>
        <authorList>
            <person name="Watanabe M."/>
            <person name="Takahashi A."/>
            <person name="Kojima H."/>
            <person name="Fukui M."/>
        </authorList>
    </citation>
    <scope>NUCLEOTIDE SEQUENCE [LARGE SCALE GENOMIC DNA]</scope>
    <source>
        <strain evidence="8 9">PPLL</strain>
    </source>
</reference>
<evidence type="ECO:0000313" key="9">
    <source>
        <dbReference type="Proteomes" id="UP000830055"/>
    </source>
</evidence>
<comment type="subcellular location">
    <subcellularLocation>
        <location evidence="4">Cytoplasm</location>
    </subcellularLocation>
</comment>
<evidence type="ECO:0000259" key="7">
    <source>
        <dbReference type="Pfam" id="PF14748"/>
    </source>
</evidence>
<keyword evidence="9" id="KW-1185">Reference proteome</keyword>
<dbReference type="SUPFAM" id="SSF51735">
    <property type="entry name" value="NAD(P)-binding Rossmann-fold domains"/>
    <property type="match status" value="1"/>
</dbReference>
<evidence type="ECO:0000313" key="8">
    <source>
        <dbReference type="EMBL" id="BDD87065.1"/>
    </source>
</evidence>
<dbReference type="PANTHER" id="PTHR11645">
    <property type="entry name" value="PYRROLINE-5-CARBOXYLATE REDUCTASE"/>
    <property type="match status" value="1"/>
</dbReference>
<dbReference type="Gene3D" id="1.10.3730.10">
    <property type="entry name" value="ProC C-terminal domain-like"/>
    <property type="match status" value="1"/>
</dbReference>
<keyword evidence="4" id="KW-0028">Amino-acid biosynthesis</keyword>
<dbReference type="Pfam" id="PF03807">
    <property type="entry name" value="F420_oxidored"/>
    <property type="match status" value="1"/>
</dbReference>
<keyword evidence="2 4" id="KW-0521">NADP</keyword>
<accession>A0ABN6M2G5</accession>
<gene>
    <name evidence="4 8" type="primary">proC</name>
    <name evidence="8" type="ORF">DPPLL_14300</name>
</gene>
<dbReference type="PIRSF" id="PIRSF000193">
    <property type="entry name" value="Pyrrol-5-carb_rd"/>
    <property type="match status" value="1"/>
</dbReference>
<dbReference type="InterPro" id="IPR000304">
    <property type="entry name" value="Pyrroline-COOH_reductase"/>
</dbReference>
<dbReference type="NCBIfam" id="TIGR00112">
    <property type="entry name" value="proC"/>
    <property type="match status" value="1"/>
</dbReference>